<evidence type="ECO:0000313" key="2">
    <source>
        <dbReference type="EMBL" id="WCL55172.1"/>
    </source>
</evidence>
<evidence type="ECO:0000313" key="3">
    <source>
        <dbReference type="Proteomes" id="UP001217500"/>
    </source>
</evidence>
<dbReference type="Proteomes" id="UP001217500">
    <property type="component" value="Chromosome"/>
</dbReference>
<accession>A0AAF0BM80</accession>
<dbReference type="EMBL" id="CP116805">
    <property type="protein sequence ID" value="WCL55172.1"/>
    <property type="molecule type" value="Genomic_DNA"/>
</dbReference>
<feature type="chain" id="PRO_5041939308" description="Solute-binding protein family 3/N-terminal domain-containing protein" evidence="1">
    <location>
        <begin position="21"/>
        <end position="238"/>
    </location>
</feature>
<evidence type="ECO:0008006" key="4">
    <source>
        <dbReference type="Google" id="ProtNLM"/>
    </source>
</evidence>
<organism evidence="2 3">
    <name type="scientific">Gimibacter soli</name>
    <dbReference type="NCBI Taxonomy" id="3024400"/>
    <lineage>
        <taxon>Bacteria</taxon>
        <taxon>Pseudomonadati</taxon>
        <taxon>Pseudomonadota</taxon>
        <taxon>Alphaproteobacteria</taxon>
        <taxon>Kordiimonadales</taxon>
        <taxon>Temperatibacteraceae</taxon>
        <taxon>Gimibacter</taxon>
    </lineage>
</organism>
<dbReference type="RefSeq" id="WP_289504946.1">
    <property type="nucleotide sequence ID" value="NZ_CP116805.1"/>
</dbReference>
<proteinExistence type="predicted"/>
<dbReference type="SUPFAM" id="SSF53850">
    <property type="entry name" value="Periplasmic binding protein-like II"/>
    <property type="match status" value="1"/>
</dbReference>
<evidence type="ECO:0000256" key="1">
    <source>
        <dbReference type="SAM" id="SignalP"/>
    </source>
</evidence>
<keyword evidence="1" id="KW-0732">Signal</keyword>
<gene>
    <name evidence="2" type="ORF">PH603_05290</name>
</gene>
<reference evidence="2" key="1">
    <citation type="submission" date="2023-01" db="EMBL/GenBank/DDBJ databases">
        <title>The genome sequence of Kordiimonadaceae bacterium 6D33.</title>
        <authorList>
            <person name="Liu Y."/>
        </authorList>
    </citation>
    <scope>NUCLEOTIDE SEQUENCE</scope>
    <source>
        <strain evidence="2">6D33</strain>
    </source>
</reference>
<name>A0AAF0BM80_9PROT</name>
<sequence>MFGVLRRLFIVLVFASPVVAADPAILRVFTHGEGVYGMVQRDGTIKGPGVDQLACASEKLGIPYALEATSMSRSDRLQQQGLLDIWFPTYDTGEPRLDGRVVGHLGDMAIYWYLRKDSALLPDDPEFWAKARISAFPGSYPDRYIRRRSNMVVNGSDDPDTMVINLMAGRFDAFLAADIRPVLSVGIERRAAGRVGLILHSKLPMRFEVSPEFAAAHPGFMPRLKAAFDACVDQSRVQ</sequence>
<feature type="signal peptide" evidence="1">
    <location>
        <begin position="1"/>
        <end position="20"/>
    </location>
</feature>
<keyword evidence="3" id="KW-1185">Reference proteome</keyword>
<protein>
    <recommendedName>
        <fullName evidence="4">Solute-binding protein family 3/N-terminal domain-containing protein</fullName>
    </recommendedName>
</protein>
<dbReference type="KEGG" id="gso:PH603_05290"/>
<dbReference type="AlphaFoldDB" id="A0AAF0BM80"/>